<dbReference type="PANTHER" id="PTHR11439">
    <property type="entry name" value="GAG-POL-RELATED RETROTRANSPOSON"/>
    <property type="match status" value="1"/>
</dbReference>
<name>A0A1S3YGH2_TOBAC</name>
<dbReference type="PANTHER" id="PTHR11439:SF488">
    <property type="entry name" value="REVERSE TRANSCRIPTASE TY1_COPIA-TYPE DOMAIN-CONTAINING PROTEIN"/>
    <property type="match status" value="1"/>
</dbReference>
<dbReference type="KEGG" id="nta:107776066"/>
<dbReference type="STRING" id="4097.A0A1S3YGH2"/>
<dbReference type="PaxDb" id="4097-A0A1S3YGH2"/>
<dbReference type="InterPro" id="IPR013103">
    <property type="entry name" value="RVT_2"/>
</dbReference>
<accession>A0A1S3YGH2</accession>
<dbReference type="SUPFAM" id="SSF56672">
    <property type="entry name" value="DNA/RNA polymerases"/>
    <property type="match status" value="1"/>
</dbReference>
<evidence type="ECO:0000259" key="1">
    <source>
        <dbReference type="Pfam" id="PF07727"/>
    </source>
</evidence>
<proteinExistence type="predicted"/>
<feature type="domain" description="Reverse transcriptase Ty1/copia-type" evidence="1">
    <location>
        <begin position="50"/>
        <end position="135"/>
    </location>
</feature>
<dbReference type="OrthoDB" id="1301315at2759"/>
<protein>
    <submittedName>
        <fullName evidence="2">Uncharacterized mitochondrial protein AtMg00810-like</fullName>
    </submittedName>
</protein>
<sequence length="230" mass="25908">MTTIRSIIAVAVKKGWSMFQLDINNSFLHGKLDEEMYIRIPKGWGYTVSKNDYSLFLKCSSTLIIIVVVHPDDILLSGNDEGEISSLKLFLDNQFRIKGLGHWYYFLGLENFIEAAGVIMCQRKFAMDVLTDLNVWSGLLLPDLALSIHHLSQFIHASTVSHMAATFHVLKYVKGALSQGLFMSADFDFTLQAYCDSDWDACANSRKSVSGYLVMLGSSLLVWKSKKHHT</sequence>
<gene>
    <name evidence="2" type="primary">LOC107776066</name>
</gene>
<evidence type="ECO:0000313" key="2">
    <source>
        <dbReference type="RefSeq" id="XP_016451361.1"/>
    </source>
</evidence>
<dbReference type="RefSeq" id="XP_016451361.1">
    <property type="nucleotide sequence ID" value="XM_016595875.1"/>
</dbReference>
<dbReference type="Pfam" id="PF07727">
    <property type="entry name" value="RVT_2"/>
    <property type="match status" value="1"/>
</dbReference>
<dbReference type="InterPro" id="IPR043502">
    <property type="entry name" value="DNA/RNA_pol_sf"/>
</dbReference>
<reference evidence="2" key="1">
    <citation type="submission" date="2025-08" db="UniProtKB">
        <authorList>
            <consortium name="RefSeq"/>
        </authorList>
    </citation>
    <scope>IDENTIFICATION</scope>
</reference>
<organism evidence="2">
    <name type="scientific">Nicotiana tabacum</name>
    <name type="common">Common tobacco</name>
    <dbReference type="NCBI Taxonomy" id="4097"/>
    <lineage>
        <taxon>Eukaryota</taxon>
        <taxon>Viridiplantae</taxon>
        <taxon>Streptophyta</taxon>
        <taxon>Embryophyta</taxon>
        <taxon>Tracheophyta</taxon>
        <taxon>Spermatophyta</taxon>
        <taxon>Magnoliopsida</taxon>
        <taxon>eudicotyledons</taxon>
        <taxon>Gunneridae</taxon>
        <taxon>Pentapetalae</taxon>
        <taxon>asterids</taxon>
        <taxon>lamiids</taxon>
        <taxon>Solanales</taxon>
        <taxon>Solanaceae</taxon>
        <taxon>Nicotianoideae</taxon>
        <taxon>Nicotianeae</taxon>
        <taxon>Nicotiana</taxon>
    </lineage>
</organism>
<dbReference type="AlphaFoldDB" id="A0A1S3YGH2"/>